<dbReference type="Proteomes" id="UP000003586">
    <property type="component" value="Chromosome"/>
</dbReference>
<dbReference type="HOGENOM" id="CLU_122784_0_0_10"/>
<dbReference type="PROSITE" id="PS51257">
    <property type="entry name" value="PROKAR_LIPOPROTEIN"/>
    <property type="match status" value="1"/>
</dbReference>
<evidence type="ECO:0000313" key="2">
    <source>
        <dbReference type="Proteomes" id="UP000003586"/>
    </source>
</evidence>
<evidence type="ECO:0008006" key="3">
    <source>
        <dbReference type="Google" id="ProtNLM"/>
    </source>
</evidence>
<dbReference type="PANTHER" id="PTHR37833">
    <property type="entry name" value="LIPOPROTEIN-RELATED"/>
    <property type="match status" value="1"/>
</dbReference>
<gene>
    <name evidence="1" type="ORF">NIASO_02950</name>
</gene>
<dbReference type="OrthoDB" id="826619at2"/>
<dbReference type="Gene3D" id="2.60.40.10">
    <property type="entry name" value="Immunoglobulins"/>
    <property type="match status" value="1"/>
</dbReference>
<sequence length="148" mass="15807">MKKILFPFIIAALFVACNSTSGRPGDKISSEQKETALKDSANFTTVAWADSTFKDVGNVKKGQIVEIPFTVKNTGDKPLVIASVQPGCGCTLAEKPEAPVLPGKEGKIVAKFNSEGQSEGAHTKNMVVHANTKPFTETVLNFKVNVVN</sequence>
<reference evidence="1 2" key="1">
    <citation type="submission" date="2013-12" db="EMBL/GenBank/DDBJ databases">
        <authorList>
            <consortium name="DOE Joint Genome Institute"/>
            <person name="Eisen J."/>
            <person name="Huntemann M."/>
            <person name="Han J."/>
            <person name="Chen A."/>
            <person name="Kyrpides N."/>
            <person name="Mavromatis K."/>
            <person name="Markowitz V."/>
            <person name="Palaniappan K."/>
            <person name="Ivanova N."/>
            <person name="Schaumberg A."/>
            <person name="Pati A."/>
            <person name="Liolios K."/>
            <person name="Nordberg H.P."/>
            <person name="Cantor M.N."/>
            <person name="Hua S.X."/>
            <person name="Woyke T."/>
        </authorList>
    </citation>
    <scope>NUCLEOTIDE SEQUENCE [LARGE SCALE GENOMIC DNA]</scope>
    <source>
        <strain evidence="2">DSM 19437</strain>
    </source>
</reference>
<dbReference type="AlphaFoldDB" id="W0EZA5"/>
<accession>W0EZA5</accession>
<organism evidence="1 2">
    <name type="scientific">Niabella soli DSM 19437</name>
    <dbReference type="NCBI Taxonomy" id="929713"/>
    <lineage>
        <taxon>Bacteria</taxon>
        <taxon>Pseudomonadati</taxon>
        <taxon>Bacteroidota</taxon>
        <taxon>Chitinophagia</taxon>
        <taxon>Chitinophagales</taxon>
        <taxon>Chitinophagaceae</taxon>
        <taxon>Niabella</taxon>
    </lineage>
</organism>
<evidence type="ECO:0000313" key="1">
    <source>
        <dbReference type="EMBL" id="AHF14421.1"/>
    </source>
</evidence>
<name>W0EZA5_9BACT</name>
<dbReference type="PANTHER" id="PTHR37833:SF1">
    <property type="entry name" value="SIGNAL PEPTIDE PROTEIN"/>
    <property type="match status" value="1"/>
</dbReference>
<dbReference type="RefSeq" id="WP_008583731.1">
    <property type="nucleotide sequence ID" value="NZ_CP007035.1"/>
</dbReference>
<dbReference type="InterPro" id="IPR013783">
    <property type="entry name" value="Ig-like_fold"/>
</dbReference>
<proteinExistence type="predicted"/>
<dbReference type="STRING" id="929713.NIASO_02950"/>
<keyword evidence="2" id="KW-1185">Reference proteome</keyword>
<protein>
    <recommendedName>
        <fullName evidence="3">DUF1573 domain-containing protein</fullName>
    </recommendedName>
</protein>
<dbReference type="Pfam" id="PF07610">
    <property type="entry name" value="DUF1573"/>
    <property type="match status" value="1"/>
</dbReference>
<dbReference type="KEGG" id="nso:NIASO_02950"/>
<dbReference type="EMBL" id="CP007035">
    <property type="protein sequence ID" value="AHF14421.1"/>
    <property type="molecule type" value="Genomic_DNA"/>
</dbReference>
<dbReference type="InterPro" id="IPR011467">
    <property type="entry name" value="DUF1573"/>
</dbReference>